<keyword evidence="2" id="KW-1185">Reference proteome</keyword>
<proteinExistence type="predicted"/>
<protein>
    <recommendedName>
        <fullName evidence="3">F-box domain-containing protein</fullName>
    </recommendedName>
</protein>
<dbReference type="AlphaFoldDB" id="A0ABD2XKN6"/>
<evidence type="ECO:0000313" key="1">
    <source>
        <dbReference type="EMBL" id="KAL3405573.1"/>
    </source>
</evidence>
<dbReference type="Proteomes" id="UP001627154">
    <property type="component" value="Unassembled WGS sequence"/>
</dbReference>
<name>A0ABD2XKN6_9HYME</name>
<comment type="caution">
    <text evidence="1">The sequence shown here is derived from an EMBL/GenBank/DDBJ whole genome shotgun (WGS) entry which is preliminary data.</text>
</comment>
<reference evidence="1 2" key="1">
    <citation type="journal article" date="2024" name="bioRxiv">
        <title>A reference genome for Trichogramma kaykai: A tiny desert-dwelling parasitoid wasp with competing sex-ratio distorters.</title>
        <authorList>
            <person name="Culotta J."/>
            <person name="Lindsey A.R."/>
        </authorList>
    </citation>
    <scope>NUCLEOTIDE SEQUENCE [LARGE SCALE GENOMIC DNA]</scope>
    <source>
        <strain evidence="1 2">KSX58</strain>
    </source>
</reference>
<dbReference type="SUPFAM" id="SSF52047">
    <property type="entry name" value="RNI-like"/>
    <property type="match status" value="1"/>
</dbReference>
<dbReference type="EMBL" id="JBJJXI010000020">
    <property type="protein sequence ID" value="KAL3405573.1"/>
    <property type="molecule type" value="Genomic_DNA"/>
</dbReference>
<evidence type="ECO:0008006" key="3">
    <source>
        <dbReference type="Google" id="ProtNLM"/>
    </source>
</evidence>
<accession>A0ABD2XKN6</accession>
<gene>
    <name evidence="1" type="ORF">TKK_001955</name>
</gene>
<sequence length="436" mass="51260">MKIKSGEKCSKRACKNKEENSKIMVLPKGRSIEDLNVYCIMDIFRYLEPSDLIHAAEVWPRLEEFSCMFMKKISATQFVEFILEQKTVDDIKKIFPYLKYLPHIILSQDYHQPSISTQDFEKLCHEIFELLSKSKNDCLKTLDWDFQIPEELVQNCFKAIIHNLEVIDVTDFNRITISSNDIRSWLQNANNLKEFNWEINSEEQQNFLLPTLECLPKTLRIIRICILGNVSRPISVELLFEHLNQMSNLDNLVLSRLDFKLTNERSFHTTARTMCFVVSSGTNYSCLPVNPNLKKLTLESGILTDKNLDFILENYSSLEILILSYLDTTEAVIGRFSQLERLKILKFESMNDWIGSTLKFFTNLEELDIRYCRNFRKEFLFDWLPRAKNLRLLKVIAHVECEWDELIRNVKNSSRVRNQHVTIEVGTEEKITRTII</sequence>
<dbReference type="Gene3D" id="3.80.10.10">
    <property type="entry name" value="Ribonuclease Inhibitor"/>
    <property type="match status" value="2"/>
</dbReference>
<evidence type="ECO:0000313" key="2">
    <source>
        <dbReference type="Proteomes" id="UP001627154"/>
    </source>
</evidence>
<organism evidence="1 2">
    <name type="scientific">Trichogramma kaykai</name>
    <dbReference type="NCBI Taxonomy" id="54128"/>
    <lineage>
        <taxon>Eukaryota</taxon>
        <taxon>Metazoa</taxon>
        <taxon>Ecdysozoa</taxon>
        <taxon>Arthropoda</taxon>
        <taxon>Hexapoda</taxon>
        <taxon>Insecta</taxon>
        <taxon>Pterygota</taxon>
        <taxon>Neoptera</taxon>
        <taxon>Endopterygota</taxon>
        <taxon>Hymenoptera</taxon>
        <taxon>Apocrita</taxon>
        <taxon>Proctotrupomorpha</taxon>
        <taxon>Chalcidoidea</taxon>
        <taxon>Trichogrammatidae</taxon>
        <taxon>Trichogramma</taxon>
    </lineage>
</organism>
<dbReference type="InterPro" id="IPR032675">
    <property type="entry name" value="LRR_dom_sf"/>
</dbReference>